<organism evidence="1">
    <name type="scientific">termite gut metagenome</name>
    <dbReference type="NCBI Taxonomy" id="433724"/>
    <lineage>
        <taxon>unclassified sequences</taxon>
        <taxon>metagenomes</taxon>
        <taxon>organismal metagenomes</taxon>
    </lineage>
</organism>
<evidence type="ECO:0000313" key="1">
    <source>
        <dbReference type="EMBL" id="KAA6309837.1"/>
    </source>
</evidence>
<sequence length="24" mass="2959">MNVIRRISVVGTIKFYMQQIYRKN</sequence>
<gene>
    <name evidence="1" type="ORF">EZS27_038747</name>
</gene>
<comment type="caution">
    <text evidence="1">The sequence shown here is derived from an EMBL/GenBank/DDBJ whole genome shotgun (WGS) entry which is preliminary data.</text>
</comment>
<dbReference type="EMBL" id="SNRY01007741">
    <property type="protein sequence ID" value="KAA6309837.1"/>
    <property type="molecule type" value="Genomic_DNA"/>
</dbReference>
<proteinExistence type="predicted"/>
<feature type="non-terminal residue" evidence="1">
    <location>
        <position position="24"/>
    </location>
</feature>
<name>A0A5J4PK07_9ZZZZ</name>
<protein>
    <submittedName>
        <fullName evidence="1">Uncharacterized protein</fullName>
    </submittedName>
</protein>
<accession>A0A5J4PK07</accession>
<dbReference type="AlphaFoldDB" id="A0A5J4PK07"/>
<reference evidence="1" key="1">
    <citation type="submission" date="2019-03" db="EMBL/GenBank/DDBJ databases">
        <title>Single cell metagenomics reveals metabolic interactions within the superorganism composed of flagellate Streblomastix strix and complex community of Bacteroidetes bacteria on its surface.</title>
        <authorList>
            <person name="Treitli S.C."/>
            <person name="Kolisko M."/>
            <person name="Husnik F."/>
            <person name="Keeling P."/>
            <person name="Hampl V."/>
        </authorList>
    </citation>
    <scope>NUCLEOTIDE SEQUENCE</scope>
    <source>
        <strain evidence="1">STM</strain>
    </source>
</reference>